<keyword evidence="6 16" id="KW-0560">Oxidoreductase</keyword>
<evidence type="ECO:0000313" key="17">
    <source>
        <dbReference type="Proteomes" id="UP000504604"/>
    </source>
</evidence>
<protein>
    <recommendedName>
        <fullName evidence="14">Flavonoid-6-hydroxylase</fullName>
    </recommendedName>
</protein>
<gene>
    <name evidence="18" type="primary">LOC105174132</name>
</gene>
<dbReference type="SUPFAM" id="SSF48264">
    <property type="entry name" value="Cytochrome P450"/>
    <property type="match status" value="1"/>
</dbReference>
<evidence type="ECO:0000256" key="16">
    <source>
        <dbReference type="RuleBase" id="RU000461"/>
    </source>
</evidence>
<proteinExistence type="inferred from homology"/>
<keyword evidence="17" id="KW-1185">Reference proteome</keyword>
<comment type="catalytic activity">
    <reaction evidence="10">
        <text>(2S)-sakuranetin + reduced [NADPH--hemoprotein reductase] + O2 = (2S)-7-methylcarthamidin + oxidized [NADPH--hemoprotein reductase] + H2O + H(+)</text>
        <dbReference type="Rhea" id="RHEA:73431"/>
        <dbReference type="Rhea" id="RHEA-COMP:11964"/>
        <dbReference type="Rhea" id="RHEA-COMP:11965"/>
        <dbReference type="ChEBI" id="CHEBI:15377"/>
        <dbReference type="ChEBI" id="CHEBI:15378"/>
        <dbReference type="ChEBI" id="CHEBI:15379"/>
        <dbReference type="ChEBI" id="CHEBI:28927"/>
        <dbReference type="ChEBI" id="CHEBI:57618"/>
        <dbReference type="ChEBI" id="CHEBI:58210"/>
        <dbReference type="ChEBI" id="CHEBI:192815"/>
    </reaction>
    <physiologicalReaction direction="left-to-right" evidence="10">
        <dbReference type="Rhea" id="RHEA:73432"/>
    </physiologicalReaction>
</comment>
<name>A0A6I9U2G8_SESIN</name>
<evidence type="ECO:0000256" key="7">
    <source>
        <dbReference type="ARBA" id="ARBA00023004"/>
    </source>
</evidence>
<evidence type="ECO:0000256" key="14">
    <source>
        <dbReference type="ARBA" id="ARBA00067499"/>
    </source>
</evidence>
<dbReference type="InParanoid" id="A0A6I9U2G8"/>
<organism evidence="17 18">
    <name type="scientific">Sesamum indicum</name>
    <name type="common">Oriental sesame</name>
    <name type="synonym">Sesamum orientale</name>
    <dbReference type="NCBI Taxonomy" id="4182"/>
    <lineage>
        <taxon>Eukaryota</taxon>
        <taxon>Viridiplantae</taxon>
        <taxon>Streptophyta</taxon>
        <taxon>Embryophyta</taxon>
        <taxon>Tracheophyta</taxon>
        <taxon>Spermatophyta</taxon>
        <taxon>Magnoliopsida</taxon>
        <taxon>eudicotyledons</taxon>
        <taxon>Gunneridae</taxon>
        <taxon>Pentapetalae</taxon>
        <taxon>asterids</taxon>
        <taxon>lamiids</taxon>
        <taxon>Lamiales</taxon>
        <taxon>Pedaliaceae</taxon>
        <taxon>Sesamum</taxon>
    </lineage>
</organism>
<dbReference type="CDD" id="cd11073">
    <property type="entry name" value="CYP76-like"/>
    <property type="match status" value="1"/>
</dbReference>
<evidence type="ECO:0000256" key="13">
    <source>
        <dbReference type="ARBA" id="ARBA00052216"/>
    </source>
</evidence>
<keyword evidence="5 15" id="KW-0479">Metal-binding</keyword>
<comment type="pathway">
    <text evidence="9">Flavonoid metabolism.</text>
</comment>
<evidence type="ECO:0000256" key="3">
    <source>
        <dbReference type="ARBA" id="ARBA00010617"/>
    </source>
</evidence>
<comment type="similarity">
    <text evidence="3 16">Belongs to the cytochrome P450 family.</text>
</comment>
<dbReference type="Gramene" id="SIN_1012961.t">
    <property type="protein sequence ID" value="SIN_1012961.t"/>
    <property type="gene ID" value="SIN_1012961"/>
</dbReference>
<dbReference type="GO" id="GO:0004497">
    <property type="term" value="F:monooxygenase activity"/>
    <property type="evidence" value="ECO:0007669"/>
    <property type="project" value="UniProtKB-KW"/>
</dbReference>
<dbReference type="PROSITE" id="PS00086">
    <property type="entry name" value="CYTOCHROME_P450"/>
    <property type="match status" value="1"/>
</dbReference>
<feature type="binding site" description="axial binding residue" evidence="15">
    <location>
        <position position="453"/>
    </location>
    <ligand>
        <name>heme</name>
        <dbReference type="ChEBI" id="CHEBI:30413"/>
    </ligand>
    <ligandPart>
        <name>Fe</name>
        <dbReference type="ChEBI" id="CHEBI:18248"/>
    </ligandPart>
</feature>
<reference evidence="18" key="1">
    <citation type="submission" date="2025-08" db="UniProtKB">
        <authorList>
            <consortium name="RefSeq"/>
        </authorList>
    </citation>
    <scope>IDENTIFICATION</scope>
</reference>
<evidence type="ECO:0000256" key="1">
    <source>
        <dbReference type="ARBA" id="ARBA00001971"/>
    </source>
</evidence>
<sequence>MGWSFSLFPWLAALSALFLLTKFLLKSRKPYSKLLPPGPPALPLVGNIFDLGEIPHQTFYQLQAKYGPVIWLKLGAVNTMVVQSAETATELFKKCDLPFADRKAPDSLTALDYHQGSVAIGAYREYWRTLRRICMTEFLVHKRVDASIPIRRNCLEKTIKWIKEDVEKSKKNGGSGEIQLDRFLFLNSFNIIGNLMLSREVMESKLDKAGEFFDAFVLFLEWCGKPNMADSFQFLKWADPQRIRKNTEKYLERLLGFASEIVKERIQEKQSGKVKERNDFLDALLDEEDDIKAEGADKLSVKNVTIVLLEMFFGGTETTSGTIEWGMAELLRHPSSMKKIQEEIDRVVGRSRMVEESDLNKLPYLQATVKEILRLYPPLQMLLPRKAMEDTEFMGYVVPKNTQILVNAWAIHRDPAAWSDPLSFKPERFLESDIDYKGQHFQMIPFGSGRRSCLGMTLGHRMVCLSLATLVHAFEWKLGDGLTPETLDMKEMVGLTLRKKVPLKVIPTPRE</sequence>
<evidence type="ECO:0000256" key="8">
    <source>
        <dbReference type="ARBA" id="ARBA00023033"/>
    </source>
</evidence>
<dbReference type="Gene3D" id="1.10.630.10">
    <property type="entry name" value="Cytochrome P450"/>
    <property type="match status" value="1"/>
</dbReference>
<dbReference type="AlphaFoldDB" id="A0A6I9U2G8"/>
<dbReference type="OrthoDB" id="1055148at2759"/>
<evidence type="ECO:0000256" key="12">
    <source>
        <dbReference type="ARBA" id="ARBA00052049"/>
    </source>
</evidence>
<dbReference type="InterPro" id="IPR017972">
    <property type="entry name" value="Cyt_P450_CS"/>
</dbReference>
<dbReference type="Proteomes" id="UP000504604">
    <property type="component" value="Linkage group LG11"/>
</dbReference>
<dbReference type="InterPro" id="IPR036396">
    <property type="entry name" value="Cyt_P450_sf"/>
</dbReference>
<dbReference type="InterPro" id="IPR001128">
    <property type="entry name" value="Cyt_P450"/>
</dbReference>
<accession>A0A6I9U2G8</accession>
<dbReference type="PANTHER" id="PTHR47950:SF15">
    <property type="entry name" value="CYTOCHROME P450"/>
    <property type="match status" value="1"/>
</dbReference>
<dbReference type="GO" id="GO:0016020">
    <property type="term" value="C:membrane"/>
    <property type="evidence" value="ECO:0007669"/>
    <property type="project" value="UniProtKB-SubCell"/>
</dbReference>
<evidence type="ECO:0000256" key="10">
    <source>
        <dbReference type="ARBA" id="ARBA00050930"/>
    </source>
</evidence>
<keyword evidence="8 16" id="KW-0503">Monooxygenase</keyword>
<dbReference type="GeneID" id="105174132"/>
<comment type="catalytic activity">
    <reaction evidence="12">
        <text>(2S)-naringenin 4',7-dimethyl ether + reduced [NADPH--hemoprotein reductase] + O2 = (2S)-carthamidin-4',7-dimethyl ether + oxidized [NADPH--hemoprotein reductase] + H2O + H(+)</text>
        <dbReference type="Rhea" id="RHEA:73439"/>
        <dbReference type="Rhea" id="RHEA-COMP:11964"/>
        <dbReference type="Rhea" id="RHEA-COMP:11965"/>
        <dbReference type="ChEBI" id="CHEBI:15377"/>
        <dbReference type="ChEBI" id="CHEBI:15378"/>
        <dbReference type="ChEBI" id="CHEBI:15379"/>
        <dbReference type="ChEBI" id="CHEBI:57618"/>
        <dbReference type="ChEBI" id="CHEBI:58210"/>
        <dbReference type="ChEBI" id="CHEBI:192816"/>
        <dbReference type="ChEBI" id="CHEBI:192817"/>
    </reaction>
    <physiologicalReaction direction="left-to-right" evidence="12">
        <dbReference type="Rhea" id="RHEA:73440"/>
    </physiologicalReaction>
</comment>
<keyword evidence="7 15" id="KW-0408">Iron</keyword>
<dbReference type="GO" id="GO:0005506">
    <property type="term" value="F:iron ion binding"/>
    <property type="evidence" value="ECO:0007669"/>
    <property type="project" value="InterPro"/>
</dbReference>
<evidence type="ECO:0000256" key="2">
    <source>
        <dbReference type="ARBA" id="ARBA00004167"/>
    </source>
</evidence>
<dbReference type="PANTHER" id="PTHR47950">
    <property type="entry name" value="CYTOCHROME P450, FAMILY 76, SUBFAMILY C, POLYPEPTIDE 5-RELATED"/>
    <property type="match status" value="1"/>
</dbReference>
<evidence type="ECO:0000256" key="15">
    <source>
        <dbReference type="PIRSR" id="PIRSR602401-1"/>
    </source>
</evidence>
<comment type="cofactor">
    <cofactor evidence="1 15">
        <name>heme</name>
        <dbReference type="ChEBI" id="CHEBI:30413"/>
    </cofactor>
</comment>
<dbReference type="Pfam" id="PF00067">
    <property type="entry name" value="p450"/>
    <property type="match status" value="1"/>
</dbReference>
<comment type="subcellular location">
    <subcellularLocation>
        <location evidence="2">Membrane</location>
        <topology evidence="2">Single-pass membrane protein</topology>
    </subcellularLocation>
</comment>
<evidence type="ECO:0000256" key="5">
    <source>
        <dbReference type="ARBA" id="ARBA00022723"/>
    </source>
</evidence>
<comment type="catalytic activity">
    <reaction evidence="11">
        <text>genkwanin + reduced [NADPH--hemoprotein reductase] + O2 = scutellarein 7-methyl ether + oxidized [NADPH--hemoprotein reductase] + H2O</text>
        <dbReference type="Rhea" id="RHEA:73427"/>
        <dbReference type="Rhea" id="RHEA-COMP:11964"/>
        <dbReference type="Rhea" id="RHEA-COMP:11965"/>
        <dbReference type="ChEBI" id="CHEBI:15377"/>
        <dbReference type="ChEBI" id="CHEBI:15379"/>
        <dbReference type="ChEBI" id="CHEBI:57618"/>
        <dbReference type="ChEBI" id="CHEBI:58210"/>
        <dbReference type="ChEBI" id="CHEBI:192700"/>
        <dbReference type="ChEBI" id="CHEBI:192701"/>
    </reaction>
    <physiologicalReaction direction="left-to-right" evidence="11">
        <dbReference type="Rhea" id="RHEA:73428"/>
    </physiologicalReaction>
</comment>
<evidence type="ECO:0000256" key="4">
    <source>
        <dbReference type="ARBA" id="ARBA00022617"/>
    </source>
</evidence>
<dbReference type="KEGG" id="sind:105174132"/>
<evidence type="ECO:0000256" key="6">
    <source>
        <dbReference type="ARBA" id="ARBA00023002"/>
    </source>
</evidence>
<dbReference type="PRINTS" id="PR00385">
    <property type="entry name" value="P450"/>
</dbReference>
<dbReference type="PRINTS" id="PR00463">
    <property type="entry name" value="EP450I"/>
</dbReference>
<dbReference type="InterPro" id="IPR002401">
    <property type="entry name" value="Cyt_P450_E_grp-I"/>
</dbReference>
<evidence type="ECO:0000313" key="18">
    <source>
        <dbReference type="RefSeq" id="XP_011094433.1"/>
    </source>
</evidence>
<dbReference type="FunFam" id="1.10.630.10:FF:000026">
    <property type="entry name" value="Cytochrome P450 82C4"/>
    <property type="match status" value="1"/>
</dbReference>
<keyword evidence="4 15" id="KW-0349">Heme</keyword>
<dbReference type="GO" id="GO:0020037">
    <property type="term" value="F:heme binding"/>
    <property type="evidence" value="ECO:0007669"/>
    <property type="project" value="InterPro"/>
</dbReference>
<comment type="catalytic activity">
    <reaction evidence="13">
        <text>apigenin 4',7-dimethyl ether + reduced [NADPH--hemoprotein reductase] + O2 = ladanein + oxidized [NADPH--hemoprotein reductase] + H2O + H(+)</text>
        <dbReference type="Rhea" id="RHEA:73435"/>
        <dbReference type="Rhea" id="RHEA-COMP:11964"/>
        <dbReference type="Rhea" id="RHEA-COMP:11965"/>
        <dbReference type="ChEBI" id="CHEBI:2769"/>
        <dbReference type="ChEBI" id="CHEBI:15377"/>
        <dbReference type="ChEBI" id="CHEBI:15378"/>
        <dbReference type="ChEBI" id="CHEBI:15379"/>
        <dbReference type="ChEBI" id="CHEBI:57618"/>
        <dbReference type="ChEBI" id="CHEBI:58210"/>
        <dbReference type="ChEBI" id="CHEBI:192702"/>
    </reaction>
    <physiologicalReaction direction="left-to-right" evidence="13">
        <dbReference type="Rhea" id="RHEA:73436"/>
    </physiologicalReaction>
</comment>
<evidence type="ECO:0000256" key="11">
    <source>
        <dbReference type="ARBA" id="ARBA00051691"/>
    </source>
</evidence>
<dbReference type="RefSeq" id="XP_011094433.1">
    <property type="nucleotide sequence ID" value="XM_011096131.2"/>
</dbReference>
<evidence type="ECO:0000256" key="9">
    <source>
        <dbReference type="ARBA" id="ARBA00034479"/>
    </source>
</evidence>
<dbReference type="GO" id="GO:0016705">
    <property type="term" value="F:oxidoreductase activity, acting on paired donors, with incorporation or reduction of molecular oxygen"/>
    <property type="evidence" value="ECO:0007669"/>
    <property type="project" value="InterPro"/>
</dbReference>